<keyword evidence="1" id="KW-0472">Membrane</keyword>
<name>A0ABD6W6C6_RATRA</name>
<evidence type="ECO:0000313" key="2">
    <source>
        <dbReference type="EMBL" id="PPF11735.1"/>
    </source>
</evidence>
<evidence type="ECO:0000313" key="3">
    <source>
        <dbReference type="Proteomes" id="UP000237881"/>
    </source>
</evidence>
<protein>
    <submittedName>
        <fullName evidence="2">Uncharacterized protein</fullName>
    </submittedName>
</protein>
<sequence length="70" mass="7001">MSGWSVLEIVGALVVALALIGLAVAAVAAVAVGAGDEIAFVGVLVAFAVGVTGLGLHIAGREARYRRDNR</sequence>
<dbReference type="Proteomes" id="UP000237881">
    <property type="component" value="Unassembled WGS sequence"/>
</dbReference>
<feature type="transmembrane region" description="Helical" evidence="1">
    <location>
        <begin position="38"/>
        <end position="60"/>
    </location>
</feature>
<proteinExistence type="predicted"/>
<reference evidence="2 3" key="1">
    <citation type="submission" date="2018-02" db="EMBL/GenBank/DDBJ databases">
        <title>Bacteriophage NCPPB3778 and a type I-E CRISPR drive the evolution of the US Biological Select Agent, Rathayibacter toxicus.</title>
        <authorList>
            <person name="Davis E.W.II."/>
            <person name="Tabima J.F."/>
            <person name="Weisberg A.J."/>
            <person name="Lopes L.D."/>
            <person name="Wiseman M.S."/>
            <person name="Wiseman M.S."/>
            <person name="Pupko T."/>
            <person name="Belcher M.S."/>
            <person name="Sechler A.J."/>
            <person name="Tancos M.A."/>
            <person name="Schroeder B.K."/>
            <person name="Murray T.D."/>
            <person name="Luster D.G."/>
            <person name="Schneider W.L."/>
            <person name="Rogers E."/>
            <person name="Andreote F.D."/>
            <person name="Grunwald N.J."/>
            <person name="Putnam M.L."/>
            <person name="Chang J.H."/>
        </authorList>
    </citation>
    <scope>NUCLEOTIDE SEQUENCE [LARGE SCALE GENOMIC DNA]</scope>
    <source>
        <strain evidence="2 3">AY1I9</strain>
    </source>
</reference>
<gene>
    <name evidence="2" type="ORF">C5C04_11655</name>
</gene>
<organism evidence="2 3">
    <name type="scientific">Rathayibacter rathayi</name>
    <name type="common">Corynebacterium rathayi</name>
    <dbReference type="NCBI Taxonomy" id="33887"/>
    <lineage>
        <taxon>Bacteria</taxon>
        <taxon>Bacillati</taxon>
        <taxon>Actinomycetota</taxon>
        <taxon>Actinomycetes</taxon>
        <taxon>Micrococcales</taxon>
        <taxon>Microbacteriaceae</taxon>
        <taxon>Rathayibacter</taxon>
    </lineage>
</organism>
<dbReference type="RefSeq" id="WP_104249016.1">
    <property type="nucleotide sequence ID" value="NZ_PSUD01000027.1"/>
</dbReference>
<evidence type="ECO:0000256" key="1">
    <source>
        <dbReference type="SAM" id="Phobius"/>
    </source>
</evidence>
<keyword evidence="1" id="KW-0812">Transmembrane</keyword>
<comment type="caution">
    <text evidence="2">The sequence shown here is derived from an EMBL/GenBank/DDBJ whole genome shotgun (WGS) entry which is preliminary data.</text>
</comment>
<accession>A0ABD6W6C6</accession>
<dbReference type="AlphaFoldDB" id="A0ABD6W6C6"/>
<keyword evidence="1" id="KW-1133">Transmembrane helix</keyword>
<dbReference type="EMBL" id="PSUL01000030">
    <property type="protein sequence ID" value="PPF11735.1"/>
    <property type="molecule type" value="Genomic_DNA"/>
</dbReference>
<feature type="transmembrane region" description="Helical" evidence="1">
    <location>
        <begin position="12"/>
        <end position="32"/>
    </location>
</feature>